<dbReference type="InterPro" id="IPR013155">
    <property type="entry name" value="M/V/L/I-tRNA-synth_anticd-bd"/>
</dbReference>
<evidence type="ECO:0000256" key="6">
    <source>
        <dbReference type="ARBA" id="ARBA00022917"/>
    </source>
</evidence>
<dbReference type="Gene3D" id="3.90.740.10">
    <property type="entry name" value="Valyl/Leucyl/Isoleucyl-tRNA synthetase, editing domain"/>
    <property type="match status" value="1"/>
</dbReference>
<keyword evidence="4 10" id="KW-0547">Nucleotide-binding</keyword>
<dbReference type="SUPFAM" id="SSF47323">
    <property type="entry name" value="Anticodon-binding domain of a subclass of class I aminoacyl-tRNA synthetases"/>
    <property type="match status" value="1"/>
</dbReference>
<organism evidence="14 15">
    <name type="scientific">Candidatus Roizmanbacteria bacterium CG10_big_fil_rev_8_21_14_0_10_45_7</name>
    <dbReference type="NCBI Taxonomy" id="1974854"/>
    <lineage>
        <taxon>Bacteria</taxon>
        <taxon>Candidatus Roizmaniibacteriota</taxon>
    </lineage>
</organism>
<comment type="similarity">
    <text evidence="10">Belongs to the class-I aminoacyl-tRNA synthetase family.</text>
</comment>
<protein>
    <recommendedName>
        <fullName evidence="1 9">Valine--tRNA ligase</fullName>
        <ecNumber evidence="1 9">6.1.1.9</ecNumber>
    </recommendedName>
</protein>
<dbReference type="PANTHER" id="PTHR11946">
    <property type="entry name" value="VALYL-TRNA SYNTHETASES"/>
    <property type="match status" value="1"/>
</dbReference>
<evidence type="ECO:0000259" key="12">
    <source>
        <dbReference type="Pfam" id="PF00133"/>
    </source>
</evidence>
<sequence length="743" mass="85545">MDTRFDPFLWETKLYTKWEQSGLFRAPLTGKPYTILMPPPNANASLHAGHGMYTVDDIMIRYKRIKGFSALWIPGMDHAGLETQFVYEKHLAKEGKSRMDFDRKTLYNNIATFVRENSGLIYDQFRRLGFMADWNRSVFTLDPHVLTRVFETFKKMEQEGLVYRDNYMVNYCTHCGTSLAELEVQHETRIDPLYYIRYPLRKASPLQDKTGYIVVATVRPEPIFVDTHVAVNPKDKKNKHLIGTIVLNPLTDTPMEIIGDSYVDPDFGTGVVKLTPAHDQNDFTVAKKLGLPIVRAITLQGRIDQNGGAYAGMTVKKARAAVVEELKRKDLIEKIDTNYEHAVTVCYKCKRDLEPMIIPNWYIKVESLKKSAIVAIQKDAVQFHPKKYKRHILQWLRAMHDWPISRQNAWGIRIPVWYSVDDNPHMHVVFLDSKGNSVQGEIHTLLKKHSFDTIETGLQRVSPPNDATYVVSHNKPEGTQYLQETDTFDTWFSSGQWPLVTLREDEYQTRFPTDMMGTLADILNFWVSRMIMFSLYLQHTVPFKHVYLWSMVADSKGQKMSKSKGNVLNPIQLVDQYGADAFRASLIFGLSQGGKVILADEKVRAMRNFANKVWNIGRFILLQKSHSVPLSGTPRDKQSEKIIKKMNTEYEALEKKYEKNMEAFKLSPAFNGVYDFLWHRFADVYIEQLKKAVLAGDEEARLALEKTYMAAARLLHPFMPFVTDAVYESYYGVDTSIISSNQT</sequence>
<evidence type="ECO:0000256" key="8">
    <source>
        <dbReference type="ARBA" id="ARBA00047552"/>
    </source>
</evidence>
<feature type="coiled-coil region" evidence="11">
    <location>
        <begin position="636"/>
        <end position="663"/>
    </location>
</feature>
<dbReference type="SUPFAM" id="SSF52374">
    <property type="entry name" value="Nucleotidylyl transferase"/>
    <property type="match status" value="1"/>
</dbReference>
<dbReference type="GO" id="GO:0004832">
    <property type="term" value="F:valine-tRNA ligase activity"/>
    <property type="evidence" value="ECO:0007669"/>
    <property type="project" value="UniProtKB-UniRule"/>
</dbReference>
<dbReference type="PANTHER" id="PTHR11946:SF93">
    <property type="entry name" value="VALINE--TRNA LIGASE, CHLOROPLASTIC_MITOCHONDRIAL 2"/>
    <property type="match status" value="1"/>
</dbReference>
<comment type="caution">
    <text evidence="14">The sequence shown here is derived from an EMBL/GenBank/DDBJ whole genome shotgun (WGS) entry which is preliminary data.</text>
</comment>
<feature type="domain" description="Aminoacyl-tRNA synthetase class Ia" evidence="12">
    <location>
        <begin position="14"/>
        <end position="590"/>
    </location>
</feature>
<dbReference type="InterPro" id="IPR002303">
    <property type="entry name" value="Valyl-tRNA_ligase"/>
</dbReference>
<evidence type="ECO:0000256" key="9">
    <source>
        <dbReference type="NCBIfam" id="TIGR00422"/>
    </source>
</evidence>
<dbReference type="Pfam" id="PF00133">
    <property type="entry name" value="tRNA-synt_1"/>
    <property type="match status" value="1"/>
</dbReference>
<evidence type="ECO:0000313" key="15">
    <source>
        <dbReference type="Proteomes" id="UP000231569"/>
    </source>
</evidence>
<dbReference type="InterPro" id="IPR009008">
    <property type="entry name" value="Val/Leu/Ile-tRNA-synth_edit"/>
</dbReference>
<evidence type="ECO:0000313" key="14">
    <source>
        <dbReference type="EMBL" id="PJE64011.1"/>
    </source>
</evidence>
<dbReference type="PRINTS" id="PR00986">
    <property type="entry name" value="TRNASYNTHVAL"/>
</dbReference>
<dbReference type="Gene3D" id="2.170.220.10">
    <property type="match status" value="1"/>
</dbReference>
<keyword evidence="5 10" id="KW-0067">ATP-binding</keyword>
<dbReference type="GO" id="GO:0002161">
    <property type="term" value="F:aminoacyl-tRNA deacylase activity"/>
    <property type="evidence" value="ECO:0007669"/>
    <property type="project" value="InterPro"/>
</dbReference>
<evidence type="ECO:0000256" key="2">
    <source>
        <dbReference type="ARBA" id="ARBA00022490"/>
    </source>
</evidence>
<dbReference type="InterPro" id="IPR001412">
    <property type="entry name" value="aa-tRNA-synth_I_CS"/>
</dbReference>
<keyword evidence="7 10" id="KW-0030">Aminoacyl-tRNA synthetase</keyword>
<dbReference type="GO" id="GO:0005524">
    <property type="term" value="F:ATP binding"/>
    <property type="evidence" value="ECO:0007669"/>
    <property type="project" value="UniProtKB-KW"/>
</dbReference>
<evidence type="ECO:0000256" key="10">
    <source>
        <dbReference type="RuleBase" id="RU363035"/>
    </source>
</evidence>
<dbReference type="SUPFAM" id="SSF50677">
    <property type="entry name" value="ValRS/IleRS/LeuRS editing domain"/>
    <property type="match status" value="1"/>
</dbReference>
<evidence type="ECO:0000256" key="4">
    <source>
        <dbReference type="ARBA" id="ARBA00022741"/>
    </source>
</evidence>
<dbReference type="NCBIfam" id="TIGR00422">
    <property type="entry name" value="valS"/>
    <property type="match status" value="1"/>
</dbReference>
<reference evidence="15" key="1">
    <citation type="submission" date="2017-09" db="EMBL/GenBank/DDBJ databases">
        <title>Depth-based differentiation of microbial function through sediment-hosted aquifers and enrichment of novel symbionts in the deep terrestrial subsurface.</title>
        <authorList>
            <person name="Probst A.J."/>
            <person name="Ladd B."/>
            <person name="Jarett J.K."/>
            <person name="Geller-Mcgrath D.E."/>
            <person name="Sieber C.M.K."/>
            <person name="Emerson J.B."/>
            <person name="Anantharaman K."/>
            <person name="Thomas B.C."/>
            <person name="Malmstrom R."/>
            <person name="Stieglmeier M."/>
            <person name="Klingl A."/>
            <person name="Woyke T."/>
            <person name="Ryan C.M."/>
            <person name="Banfield J.F."/>
        </authorList>
    </citation>
    <scope>NUCLEOTIDE SEQUENCE [LARGE SCALE GENOMIC DNA]</scope>
</reference>
<proteinExistence type="inferred from homology"/>
<dbReference type="EMBL" id="PFEE01000003">
    <property type="protein sequence ID" value="PJE64011.1"/>
    <property type="molecule type" value="Genomic_DNA"/>
</dbReference>
<keyword evidence="2" id="KW-0963">Cytoplasm</keyword>
<comment type="catalytic activity">
    <reaction evidence="8">
        <text>tRNA(Val) + L-valine + ATP = L-valyl-tRNA(Val) + AMP + diphosphate</text>
        <dbReference type="Rhea" id="RHEA:10704"/>
        <dbReference type="Rhea" id="RHEA-COMP:9672"/>
        <dbReference type="Rhea" id="RHEA-COMP:9708"/>
        <dbReference type="ChEBI" id="CHEBI:30616"/>
        <dbReference type="ChEBI" id="CHEBI:33019"/>
        <dbReference type="ChEBI" id="CHEBI:57762"/>
        <dbReference type="ChEBI" id="CHEBI:78442"/>
        <dbReference type="ChEBI" id="CHEBI:78537"/>
        <dbReference type="ChEBI" id="CHEBI:456215"/>
        <dbReference type="EC" id="6.1.1.9"/>
    </reaction>
</comment>
<evidence type="ECO:0000256" key="1">
    <source>
        <dbReference type="ARBA" id="ARBA00013169"/>
    </source>
</evidence>
<keyword evidence="3 10" id="KW-0436">Ligase</keyword>
<dbReference type="CDD" id="cd07962">
    <property type="entry name" value="Anticodon_Ia_Val"/>
    <property type="match status" value="1"/>
</dbReference>
<dbReference type="Pfam" id="PF08264">
    <property type="entry name" value="Anticodon_1"/>
    <property type="match status" value="1"/>
</dbReference>
<feature type="domain" description="Methionyl/Valyl/Leucyl/Isoleucyl-tRNA synthetase anticodon-binding" evidence="13">
    <location>
        <begin position="645"/>
        <end position="739"/>
    </location>
</feature>
<dbReference type="EC" id="6.1.1.9" evidence="1 9"/>
<evidence type="ECO:0000256" key="7">
    <source>
        <dbReference type="ARBA" id="ARBA00023146"/>
    </source>
</evidence>
<evidence type="ECO:0000256" key="3">
    <source>
        <dbReference type="ARBA" id="ARBA00022598"/>
    </source>
</evidence>
<dbReference type="Gene3D" id="3.40.50.620">
    <property type="entry name" value="HUPs"/>
    <property type="match status" value="2"/>
</dbReference>
<evidence type="ECO:0000256" key="5">
    <source>
        <dbReference type="ARBA" id="ARBA00022840"/>
    </source>
</evidence>
<dbReference type="NCBIfam" id="NF004349">
    <property type="entry name" value="PRK05729.1"/>
    <property type="match status" value="1"/>
</dbReference>
<name>A0A2M8KVR0_9BACT</name>
<evidence type="ECO:0000256" key="11">
    <source>
        <dbReference type="SAM" id="Coils"/>
    </source>
</evidence>
<dbReference type="InterPro" id="IPR002300">
    <property type="entry name" value="aa-tRNA-synth_Ia"/>
</dbReference>
<dbReference type="GO" id="GO:0005829">
    <property type="term" value="C:cytosol"/>
    <property type="evidence" value="ECO:0007669"/>
    <property type="project" value="TreeGrafter"/>
</dbReference>
<accession>A0A2M8KVR0</accession>
<dbReference type="InterPro" id="IPR009080">
    <property type="entry name" value="tRNAsynth_Ia_anticodon-bd"/>
</dbReference>
<gene>
    <name evidence="14" type="ORF">COU89_00170</name>
</gene>
<dbReference type="PROSITE" id="PS00178">
    <property type="entry name" value="AA_TRNA_LIGASE_I"/>
    <property type="match status" value="1"/>
</dbReference>
<dbReference type="Proteomes" id="UP000231569">
    <property type="component" value="Unassembled WGS sequence"/>
</dbReference>
<dbReference type="InterPro" id="IPR033705">
    <property type="entry name" value="Anticodon_Ia_Val"/>
</dbReference>
<keyword evidence="6 10" id="KW-0648">Protein biosynthesis</keyword>
<dbReference type="InterPro" id="IPR014729">
    <property type="entry name" value="Rossmann-like_a/b/a_fold"/>
</dbReference>
<evidence type="ECO:0000259" key="13">
    <source>
        <dbReference type="Pfam" id="PF08264"/>
    </source>
</evidence>
<dbReference type="GO" id="GO:0006438">
    <property type="term" value="P:valyl-tRNA aminoacylation"/>
    <property type="evidence" value="ECO:0007669"/>
    <property type="project" value="UniProtKB-UniRule"/>
</dbReference>
<dbReference type="AlphaFoldDB" id="A0A2M8KVR0"/>
<keyword evidence="11" id="KW-0175">Coiled coil</keyword>
<dbReference type="Gene3D" id="1.10.730.10">
    <property type="entry name" value="Isoleucyl-tRNA Synthetase, Domain 1"/>
    <property type="match status" value="1"/>
</dbReference>